<dbReference type="GO" id="GO:0005737">
    <property type="term" value="C:cytoplasm"/>
    <property type="evidence" value="ECO:0007669"/>
    <property type="project" value="UniProtKB-SubCell"/>
</dbReference>
<comment type="caution">
    <text evidence="3">The sequence shown here is derived from an EMBL/GenBank/DDBJ whole genome shotgun (WGS) entry which is preliminary data.</text>
</comment>
<dbReference type="PANTHER" id="PTHR31661:SF1">
    <property type="entry name" value="CDAN1-INTERACTING NUCLEASE 1"/>
    <property type="match status" value="1"/>
</dbReference>
<dbReference type="InterPro" id="IPR029404">
    <property type="entry name" value="CDIN1"/>
</dbReference>
<dbReference type="EMBL" id="JAWDKD010000023">
    <property type="protein sequence ID" value="MDV0447764.1"/>
    <property type="molecule type" value="Genomic_DNA"/>
</dbReference>
<name>A0AAE4MKA6_9EURY</name>
<evidence type="ECO:0000313" key="3">
    <source>
        <dbReference type="EMBL" id="MDV0447764.1"/>
    </source>
</evidence>
<dbReference type="PANTHER" id="PTHR31661">
    <property type="entry name" value="SIMILAR TO CDNA SEQUENCE BC052040"/>
    <property type="match status" value="1"/>
</dbReference>
<dbReference type="Pfam" id="PF14811">
    <property type="entry name" value="TPD"/>
    <property type="match status" value="1"/>
</dbReference>
<organism evidence="3 4">
    <name type="scientific">Methanolapillus africanus</name>
    <dbReference type="NCBI Taxonomy" id="3028297"/>
    <lineage>
        <taxon>Archaea</taxon>
        <taxon>Methanobacteriati</taxon>
        <taxon>Methanobacteriota</taxon>
        <taxon>Stenosarchaea group</taxon>
        <taxon>Methanomicrobia</taxon>
        <taxon>Methanosarcinales</taxon>
        <taxon>Methanosarcinaceae</taxon>
        <taxon>Methanolapillus</taxon>
    </lineage>
</organism>
<evidence type="ECO:0000256" key="2">
    <source>
        <dbReference type="ARBA" id="ARBA00022490"/>
    </source>
</evidence>
<dbReference type="Proteomes" id="UP001271789">
    <property type="component" value="Unassembled WGS sequence"/>
</dbReference>
<protein>
    <submittedName>
        <fullName evidence="3">Uncharacterized protein</fullName>
    </submittedName>
</protein>
<accession>A0AAE4MKA6</accession>
<keyword evidence="4" id="KW-1185">Reference proteome</keyword>
<proteinExistence type="predicted"/>
<sequence length="185" mass="21167">MDSTLYKTCYDALKSHDDVIRLSQKYNLPVGVLSSILNQKVVQVVKKSYHQMNKKENEIVNDWISGVSFLDLAKRHKYPPTLISTLILKKIGYNKKEIAALYKNPKEAQNSRIRKELMEALNSDYYFSPRAHKMQEVKGKAGENIVSLWLTLKNCDFMSEDEIRANGPGKTPDFVLKKPICISGQ</sequence>
<gene>
    <name evidence="3" type="ORF">MsAg5_16780</name>
</gene>
<reference evidence="3" key="1">
    <citation type="submission" date="2023-06" db="EMBL/GenBank/DDBJ databases">
        <title>Genome sequence of Methanosarcinaceae archaeon Ag5.</title>
        <authorList>
            <person name="Protasov E."/>
            <person name="Platt K."/>
            <person name="Poehlein A."/>
            <person name="Daniel R."/>
            <person name="Brune A."/>
        </authorList>
    </citation>
    <scope>NUCLEOTIDE SEQUENCE</scope>
    <source>
        <strain evidence="3">Ag5</strain>
    </source>
</reference>
<evidence type="ECO:0000313" key="4">
    <source>
        <dbReference type="Proteomes" id="UP001271789"/>
    </source>
</evidence>
<dbReference type="AlphaFoldDB" id="A0AAE4MKA6"/>
<comment type="subcellular location">
    <subcellularLocation>
        <location evidence="1">Cytoplasm</location>
    </subcellularLocation>
</comment>
<keyword evidence="2" id="KW-0963">Cytoplasm</keyword>
<evidence type="ECO:0000256" key="1">
    <source>
        <dbReference type="ARBA" id="ARBA00004496"/>
    </source>
</evidence>